<keyword evidence="2" id="KW-0067">ATP-binding</keyword>
<dbReference type="PROSITE" id="PS00675">
    <property type="entry name" value="SIGMA54_INTERACT_1"/>
    <property type="match status" value="1"/>
</dbReference>
<dbReference type="PROSITE" id="PS50045">
    <property type="entry name" value="SIGMA54_INTERACT_4"/>
    <property type="match status" value="1"/>
</dbReference>
<keyword evidence="4" id="KW-0238">DNA-binding</keyword>
<dbReference type="InterPro" id="IPR002197">
    <property type="entry name" value="HTH_Fis"/>
</dbReference>
<dbReference type="InterPro" id="IPR003593">
    <property type="entry name" value="AAA+_ATPase"/>
</dbReference>
<keyword evidence="3" id="KW-0805">Transcription regulation</keyword>
<dbReference type="PANTHER" id="PTHR32071:SF57">
    <property type="entry name" value="C4-DICARBOXYLATE TRANSPORT TRANSCRIPTIONAL REGULATORY PROTEIN DCTD"/>
    <property type="match status" value="1"/>
</dbReference>
<dbReference type="InterPro" id="IPR002078">
    <property type="entry name" value="Sigma_54_int"/>
</dbReference>
<keyword evidence="5" id="KW-0804">Transcription</keyword>
<dbReference type="Gene3D" id="1.10.10.60">
    <property type="entry name" value="Homeodomain-like"/>
    <property type="match status" value="1"/>
</dbReference>
<dbReference type="FunFam" id="3.40.50.300:FF:000006">
    <property type="entry name" value="DNA-binding transcriptional regulator NtrC"/>
    <property type="match status" value="1"/>
</dbReference>
<dbReference type="Gene3D" id="3.40.50.300">
    <property type="entry name" value="P-loop containing nucleotide triphosphate hydrolases"/>
    <property type="match status" value="1"/>
</dbReference>
<organism evidence="7 8">
    <name type="scientific">Acetonema longum DSM 6540</name>
    <dbReference type="NCBI Taxonomy" id="1009370"/>
    <lineage>
        <taxon>Bacteria</taxon>
        <taxon>Bacillati</taxon>
        <taxon>Bacillota</taxon>
        <taxon>Negativicutes</taxon>
        <taxon>Acetonemataceae</taxon>
        <taxon>Acetonema</taxon>
    </lineage>
</organism>
<evidence type="ECO:0000256" key="4">
    <source>
        <dbReference type="ARBA" id="ARBA00023125"/>
    </source>
</evidence>
<evidence type="ECO:0000256" key="3">
    <source>
        <dbReference type="ARBA" id="ARBA00023015"/>
    </source>
</evidence>
<protein>
    <submittedName>
        <fullName evidence="7">Sigma-54 dependent transcription regulator</fullName>
    </submittedName>
</protein>
<accession>F7NDB3</accession>
<dbReference type="PROSITE" id="PS00688">
    <property type="entry name" value="SIGMA54_INTERACT_3"/>
    <property type="match status" value="1"/>
</dbReference>
<dbReference type="SUPFAM" id="SSF46689">
    <property type="entry name" value="Homeodomain-like"/>
    <property type="match status" value="1"/>
</dbReference>
<dbReference type="STRING" id="1009370.ALO_00100"/>
<dbReference type="GO" id="GO:0043565">
    <property type="term" value="F:sequence-specific DNA binding"/>
    <property type="evidence" value="ECO:0007669"/>
    <property type="project" value="InterPro"/>
</dbReference>
<dbReference type="GO" id="GO:0006355">
    <property type="term" value="P:regulation of DNA-templated transcription"/>
    <property type="evidence" value="ECO:0007669"/>
    <property type="project" value="InterPro"/>
</dbReference>
<dbReference type="InterPro" id="IPR027417">
    <property type="entry name" value="P-loop_NTPase"/>
</dbReference>
<evidence type="ECO:0000256" key="2">
    <source>
        <dbReference type="ARBA" id="ARBA00022840"/>
    </source>
</evidence>
<dbReference type="GO" id="GO:0005524">
    <property type="term" value="F:ATP binding"/>
    <property type="evidence" value="ECO:0007669"/>
    <property type="project" value="UniProtKB-KW"/>
</dbReference>
<keyword evidence="1" id="KW-0547">Nucleotide-binding</keyword>
<reference evidence="7 8" key="1">
    <citation type="journal article" date="2011" name="EMBO J.">
        <title>Structural diversity of bacterial flagellar motors.</title>
        <authorList>
            <person name="Chen S."/>
            <person name="Beeby M."/>
            <person name="Murphy G.E."/>
            <person name="Leadbetter J.R."/>
            <person name="Hendrixson D.R."/>
            <person name="Briegel A."/>
            <person name="Li Z."/>
            <person name="Shi J."/>
            <person name="Tocheva E.I."/>
            <person name="Muller A."/>
            <person name="Dobro M.J."/>
            <person name="Jensen G.J."/>
        </authorList>
    </citation>
    <scope>NUCLEOTIDE SEQUENCE [LARGE SCALE GENOMIC DNA]</scope>
    <source>
        <strain evidence="7 8">DSM 6540</strain>
    </source>
</reference>
<evidence type="ECO:0000259" key="6">
    <source>
        <dbReference type="PROSITE" id="PS50045"/>
    </source>
</evidence>
<evidence type="ECO:0000313" key="7">
    <source>
        <dbReference type="EMBL" id="EGO65945.1"/>
    </source>
</evidence>
<dbReference type="InterPro" id="IPR029016">
    <property type="entry name" value="GAF-like_dom_sf"/>
</dbReference>
<dbReference type="RefSeq" id="WP_004091580.1">
    <property type="nucleotide sequence ID" value="NZ_AFGF01000005.1"/>
</dbReference>
<dbReference type="InterPro" id="IPR025944">
    <property type="entry name" value="Sigma_54_int_dom_CS"/>
</dbReference>
<dbReference type="Proteomes" id="UP000003240">
    <property type="component" value="Unassembled WGS sequence"/>
</dbReference>
<dbReference type="Pfam" id="PF13185">
    <property type="entry name" value="GAF_2"/>
    <property type="match status" value="1"/>
</dbReference>
<feature type="domain" description="Sigma-54 factor interaction" evidence="6">
    <location>
        <begin position="275"/>
        <end position="505"/>
    </location>
</feature>
<dbReference type="Pfam" id="PF00158">
    <property type="entry name" value="Sigma54_activat"/>
    <property type="match status" value="1"/>
</dbReference>
<dbReference type="SUPFAM" id="SSF55781">
    <property type="entry name" value="GAF domain-like"/>
    <property type="match status" value="1"/>
</dbReference>
<sequence>MYCLRDIQDTVQQTAEAIAEVLKIEVEIADYNMVRVAGTGKYRDRCGHVMDEGFVYRHVLKTGKAMIIQNPGSHELCGPCPHCGNCVENAEVASPIQAEGKTIGVIGLISFDEEQARRLLDNTESLLRYLEKMSELIAGKIVESHRNRQREVLTNQLMTVVNLLHDGILVVNEYKQITNCNIVARKLLNMSEGQETSLDDIVDSKKIWKVVGKDGKFSGQVNGKRVPGQLFCDAFAINTKGQAEGAVIVLKDPQQIKKLVKDATVSEIQTDFSQILGESQRMKDLKEMAFRVAQSNSTLLIQGESGTGKELFARAVHQSSKRKTHSFIAINCGAIPENLLESELFGYEEGAFTGAQRGGKLGKFELAHHGTVFLDEIGDMPLHLQVKLLRVLQERRVERIGGTRSIPIDVRVIAATNRDLEQLMATGEFREDLYYRLHVIPLFIPPLRERKEDIPLLVRSFVEYYSKLVGKEIAATTPEAIHILSRYSWPGNVRELGNIIEYAVTMAAGDTITADILPKRIKAPLQQGVKHHSLNLEELERKAIAEALEIASESGNKEKAAEILGIGRATLYRKIKAYKILEKKTFF</sequence>
<dbReference type="Gene3D" id="3.30.450.20">
    <property type="entry name" value="PAS domain"/>
    <property type="match status" value="1"/>
</dbReference>
<dbReference type="Pfam" id="PF02954">
    <property type="entry name" value="HTH_8"/>
    <property type="match status" value="1"/>
</dbReference>
<evidence type="ECO:0000256" key="5">
    <source>
        <dbReference type="ARBA" id="ARBA00023163"/>
    </source>
</evidence>
<dbReference type="OrthoDB" id="9803970at2"/>
<proteinExistence type="predicted"/>
<dbReference type="InterPro" id="IPR009057">
    <property type="entry name" value="Homeodomain-like_sf"/>
</dbReference>
<evidence type="ECO:0000313" key="8">
    <source>
        <dbReference type="Proteomes" id="UP000003240"/>
    </source>
</evidence>
<comment type="caution">
    <text evidence="7">The sequence shown here is derived from an EMBL/GenBank/DDBJ whole genome shotgun (WGS) entry which is preliminary data.</text>
</comment>
<dbReference type="CDD" id="cd00009">
    <property type="entry name" value="AAA"/>
    <property type="match status" value="1"/>
</dbReference>
<dbReference type="InterPro" id="IPR058031">
    <property type="entry name" value="AAA_lid_NorR"/>
</dbReference>
<name>F7NDB3_9FIRM</name>
<dbReference type="eggNOG" id="COG3829">
    <property type="taxonomic scope" value="Bacteria"/>
</dbReference>
<dbReference type="SUPFAM" id="SSF52540">
    <property type="entry name" value="P-loop containing nucleoside triphosphate hydrolases"/>
    <property type="match status" value="1"/>
</dbReference>
<dbReference type="Gene3D" id="3.30.450.40">
    <property type="match status" value="1"/>
</dbReference>
<dbReference type="Gene3D" id="1.10.8.60">
    <property type="match status" value="1"/>
</dbReference>
<dbReference type="InterPro" id="IPR025662">
    <property type="entry name" value="Sigma_54_int_dom_ATP-bd_1"/>
</dbReference>
<dbReference type="SMART" id="SM00382">
    <property type="entry name" value="AAA"/>
    <property type="match status" value="1"/>
</dbReference>
<dbReference type="PANTHER" id="PTHR32071">
    <property type="entry name" value="TRANSCRIPTIONAL REGULATORY PROTEIN"/>
    <property type="match status" value="1"/>
</dbReference>
<dbReference type="Pfam" id="PF25601">
    <property type="entry name" value="AAA_lid_14"/>
    <property type="match status" value="1"/>
</dbReference>
<evidence type="ECO:0000256" key="1">
    <source>
        <dbReference type="ARBA" id="ARBA00022741"/>
    </source>
</evidence>
<keyword evidence="8" id="KW-1185">Reference proteome</keyword>
<dbReference type="AlphaFoldDB" id="F7NDB3"/>
<gene>
    <name evidence="7" type="ORF">ALO_00100</name>
</gene>
<dbReference type="InterPro" id="IPR003018">
    <property type="entry name" value="GAF"/>
</dbReference>
<dbReference type="EMBL" id="AFGF01000005">
    <property type="protein sequence ID" value="EGO65945.1"/>
    <property type="molecule type" value="Genomic_DNA"/>
</dbReference>